<reference evidence="15 16" key="1">
    <citation type="submission" date="2020-04" db="EMBL/GenBank/DDBJ databases">
        <title>Molecular characterization of pseudomonads from Agaricus bisporus reveal novel blotch 2 pathogens in Western Europe.</title>
        <authorList>
            <person name="Taparia T."/>
            <person name="Krijger M."/>
            <person name="Haynes E."/>
            <person name="Elpinstone J.G."/>
            <person name="Noble R."/>
            <person name="Van Der Wolf J."/>
        </authorList>
    </citation>
    <scope>NUCLEOTIDE SEQUENCE [LARGE SCALE GENOMIC DNA]</scope>
    <source>
        <strain evidence="15 16">F1001</strain>
    </source>
</reference>
<evidence type="ECO:0000256" key="5">
    <source>
        <dbReference type="ARBA" id="ARBA00022475"/>
    </source>
</evidence>
<keyword evidence="6 13" id="KW-0812">Transmembrane</keyword>
<keyword evidence="7 13" id="KW-1005">Bacterial flagellum biogenesis</keyword>
<comment type="function">
    <text evidence="1 13">Plays a role in the flagellum-specific transport system.</text>
</comment>
<comment type="similarity">
    <text evidence="2 13">Belongs to the FliP/MopC/SpaP family.</text>
</comment>
<feature type="chain" id="PRO_5031100668" description="Flagellar biosynthetic protein FliP" evidence="14">
    <location>
        <begin position="20"/>
        <end position="240"/>
    </location>
</feature>
<protein>
    <recommendedName>
        <fullName evidence="3 13">Flagellar biosynthetic protein FliP</fullName>
    </recommendedName>
</protein>
<dbReference type="GO" id="GO:0005886">
    <property type="term" value="C:plasma membrane"/>
    <property type="evidence" value="ECO:0007669"/>
    <property type="project" value="UniProtKB-SubCell"/>
</dbReference>
<evidence type="ECO:0000256" key="12">
    <source>
        <dbReference type="ARBA" id="ARBA00023225"/>
    </source>
</evidence>
<keyword evidence="15" id="KW-0966">Cell projection</keyword>
<keyword evidence="15" id="KW-0282">Flagellum</keyword>
<evidence type="ECO:0000256" key="11">
    <source>
        <dbReference type="ARBA" id="ARBA00023143"/>
    </source>
</evidence>
<dbReference type="AlphaFoldDB" id="A0A7Y8BKA9"/>
<comment type="subcellular location">
    <subcellularLocation>
        <location evidence="13">Cell membrane</location>
        <topology evidence="13">Multi-pass membrane protein</topology>
    </subcellularLocation>
    <subcellularLocation>
        <location evidence="13">Bacterial flagellum basal body</location>
    </subcellularLocation>
</comment>
<dbReference type="Proteomes" id="UP000582981">
    <property type="component" value="Unassembled WGS sequence"/>
</dbReference>
<dbReference type="GO" id="GO:0044781">
    <property type="term" value="P:bacterial-type flagellum organization"/>
    <property type="evidence" value="ECO:0007669"/>
    <property type="project" value="UniProtKB-UniRule"/>
</dbReference>
<dbReference type="NCBIfam" id="NF009438">
    <property type="entry name" value="PRK12797.1"/>
    <property type="match status" value="1"/>
</dbReference>
<feature type="transmembrane region" description="Helical" evidence="13">
    <location>
        <begin position="38"/>
        <end position="61"/>
    </location>
</feature>
<keyword evidence="15" id="KW-0969">Cilium</keyword>
<feature type="transmembrane region" description="Helical" evidence="13">
    <location>
        <begin position="177"/>
        <end position="203"/>
    </location>
</feature>
<feature type="transmembrane region" description="Helical" evidence="13">
    <location>
        <begin position="82"/>
        <end position="101"/>
    </location>
</feature>
<organism evidence="15 16">
    <name type="scientific">Pseudomonas gingeri</name>
    <dbReference type="NCBI Taxonomy" id="117681"/>
    <lineage>
        <taxon>Bacteria</taxon>
        <taxon>Pseudomonadati</taxon>
        <taxon>Pseudomonadota</taxon>
        <taxon>Gammaproteobacteria</taxon>
        <taxon>Pseudomonadales</taxon>
        <taxon>Pseudomonadaceae</taxon>
        <taxon>Pseudomonas</taxon>
    </lineage>
</organism>
<dbReference type="NCBIfam" id="TIGR01103">
    <property type="entry name" value="fliP"/>
    <property type="match status" value="1"/>
</dbReference>
<dbReference type="GO" id="GO:0009306">
    <property type="term" value="P:protein secretion"/>
    <property type="evidence" value="ECO:0007669"/>
    <property type="project" value="UniProtKB-UniRule"/>
</dbReference>
<proteinExistence type="inferred from homology"/>
<keyword evidence="9 13" id="KW-1133">Transmembrane helix</keyword>
<dbReference type="EMBL" id="JACAPU010000011">
    <property type="protein sequence ID" value="NWB46423.1"/>
    <property type="molecule type" value="Genomic_DNA"/>
</dbReference>
<keyword evidence="11" id="KW-0975">Bacterial flagellum</keyword>
<evidence type="ECO:0000256" key="6">
    <source>
        <dbReference type="ARBA" id="ARBA00022692"/>
    </source>
</evidence>
<evidence type="ECO:0000256" key="7">
    <source>
        <dbReference type="ARBA" id="ARBA00022795"/>
    </source>
</evidence>
<evidence type="ECO:0000256" key="4">
    <source>
        <dbReference type="ARBA" id="ARBA00022448"/>
    </source>
</evidence>
<sequence length="240" mass="26529">MTLRIVAVVLSFFPALAMAADDFSEWSSLHINQIQSPVSIVTLLTALSFLPFMVIALTTFTRNIVVLSLTRQALGLQQTPPNIVLIVLSMFLTLFAMAPTLEKAYYAGVKPFLANRIGLEGAAQQGWGPIRDFMVRQTHETDLRLIYELAKEPLPQTPEGLSPVKLVPAFMLSELKVAFQIGFMIFLPFLIIDLVVASILMSLGMIMVPPITISLPLKIMLFLLIDGWGLIAQTLMRNLG</sequence>
<dbReference type="InterPro" id="IPR005837">
    <property type="entry name" value="FliP"/>
</dbReference>
<gene>
    <name evidence="13 15" type="primary">fliP</name>
    <name evidence="15" type="ORF">HX829_07950</name>
</gene>
<dbReference type="PANTHER" id="PTHR30587">
    <property type="entry name" value="FLAGELLAR BIOSYNTHETIC PROTEIN FLIP"/>
    <property type="match status" value="1"/>
</dbReference>
<evidence type="ECO:0000256" key="14">
    <source>
        <dbReference type="SAM" id="SignalP"/>
    </source>
</evidence>
<dbReference type="PROSITE" id="PS01060">
    <property type="entry name" value="FLIP_1"/>
    <property type="match status" value="1"/>
</dbReference>
<evidence type="ECO:0000313" key="15">
    <source>
        <dbReference type="EMBL" id="NWB46423.1"/>
    </source>
</evidence>
<keyword evidence="8 13" id="KW-0653">Protein transport</keyword>
<evidence type="ECO:0000256" key="2">
    <source>
        <dbReference type="ARBA" id="ARBA00006257"/>
    </source>
</evidence>
<accession>A0A7Y8BKA9</accession>
<dbReference type="PRINTS" id="PR01302">
    <property type="entry name" value="TYPE3IMPPROT"/>
</dbReference>
<keyword evidence="10 13" id="KW-0472">Membrane</keyword>
<keyword evidence="4 13" id="KW-0813">Transport</keyword>
<keyword evidence="5 13" id="KW-1003">Cell membrane</keyword>
<feature type="transmembrane region" description="Helical" evidence="13">
    <location>
        <begin position="215"/>
        <end position="236"/>
    </location>
</feature>
<dbReference type="Pfam" id="PF00813">
    <property type="entry name" value="FliP"/>
    <property type="match status" value="1"/>
</dbReference>
<evidence type="ECO:0000256" key="10">
    <source>
        <dbReference type="ARBA" id="ARBA00023136"/>
    </source>
</evidence>
<keyword evidence="12 13" id="KW-1006">Bacterial flagellum protein export</keyword>
<keyword evidence="14" id="KW-0732">Signal</keyword>
<feature type="signal peptide" evidence="14">
    <location>
        <begin position="1"/>
        <end position="19"/>
    </location>
</feature>
<evidence type="ECO:0000256" key="8">
    <source>
        <dbReference type="ARBA" id="ARBA00022927"/>
    </source>
</evidence>
<dbReference type="PRINTS" id="PR00951">
    <property type="entry name" value="FLGBIOSNFLIP"/>
</dbReference>
<comment type="caution">
    <text evidence="15">The sequence shown here is derived from an EMBL/GenBank/DDBJ whole genome shotgun (WGS) entry which is preliminary data.</text>
</comment>
<dbReference type="PROSITE" id="PS01061">
    <property type="entry name" value="FLIP_2"/>
    <property type="match status" value="1"/>
</dbReference>
<evidence type="ECO:0000256" key="9">
    <source>
        <dbReference type="ARBA" id="ARBA00022989"/>
    </source>
</evidence>
<name>A0A7Y8BKA9_9PSED</name>
<dbReference type="GO" id="GO:0009425">
    <property type="term" value="C:bacterial-type flagellum basal body"/>
    <property type="evidence" value="ECO:0007669"/>
    <property type="project" value="UniProtKB-SubCell"/>
</dbReference>
<evidence type="ECO:0000256" key="1">
    <source>
        <dbReference type="ARBA" id="ARBA00003663"/>
    </source>
</evidence>
<dbReference type="InterPro" id="IPR005838">
    <property type="entry name" value="T3SS_IM_P"/>
</dbReference>
<evidence type="ECO:0000256" key="13">
    <source>
        <dbReference type="RuleBase" id="RU362069"/>
    </source>
</evidence>
<dbReference type="PANTHER" id="PTHR30587:SF0">
    <property type="entry name" value="FLAGELLAR BIOSYNTHETIC PROTEIN FLIP"/>
    <property type="match status" value="1"/>
</dbReference>
<evidence type="ECO:0000313" key="16">
    <source>
        <dbReference type="Proteomes" id="UP000582981"/>
    </source>
</evidence>
<evidence type="ECO:0000256" key="3">
    <source>
        <dbReference type="ARBA" id="ARBA00021714"/>
    </source>
</evidence>